<accession>A0AA86NLK0</accession>
<reference evidence="2 3" key="2">
    <citation type="submission" date="2024-07" db="EMBL/GenBank/DDBJ databases">
        <authorList>
            <person name="Akdeniz Z."/>
        </authorList>
    </citation>
    <scope>NUCLEOTIDE SEQUENCE [LARGE SCALE GENOMIC DNA]</scope>
</reference>
<proteinExistence type="predicted"/>
<protein>
    <submittedName>
        <fullName evidence="2">Hypothetical_protein</fullName>
    </submittedName>
</protein>
<reference evidence="1" key="1">
    <citation type="submission" date="2023-06" db="EMBL/GenBank/DDBJ databases">
        <authorList>
            <person name="Kurt Z."/>
        </authorList>
    </citation>
    <scope>NUCLEOTIDE SEQUENCE</scope>
</reference>
<comment type="caution">
    <text evidence="1">The sequence shown here is derived from an EMBL/GenBank/DDBJ whole genome shotgun (WGS) entry which is preliminary data.</text>
</comment>
<evidence type="ECO:0000313" key="2">
    <source>
        <dbReference type="EMBL" id="CAL6115888.1"/>
    </source>
</evidence>
<gene>
    <name evidence="2" type="ORF">HINF_LOCUS78824</name>
    <name evidence="1" type="ORF">HINF_LOCUS9343</name>
</gene>
<dbReference type="AlphaFoldDB" id="A0AA86NLK0"/>
<evidence type="ECO:0000313" key="3">
    <source>
        <dbReference type="Proteomes" id="UP001642409"/>
    </source>
</evidence>
<dbReference type="Proteomes" id="UP001642409">
    <property type="component" value="Unassembled WGS sequence"/>
</dbReference>
<sequence length="123" mass="14305">MAMFLYHQQRIVNSKLIESQNYPTEQLTARWGTTQHVTAAVAPGFDLVRLVNLFSKMQIPNVNLESSAVDTKLWYLVEWHRFLLLVLTSCKYCRISSTPTFQYAYLKGQSLPVQRQQTQTFVM</sequence>
<evidence type="ECO:0000313" key="1">
    <source>
        <dbReference type="EMBL" id="CAI9921698.1"/>
    </source>
</evidence>
<keyword evidence="3" id="KW-1185">Reference proteome</keyword>
<dbReference type="EMBL" id="CAXDID020000926">
    <property type="protein sequence ID" value="CAL6115888.1"/>
    <property type="molecule type" value="Genomic_DNA"/>
</dbReference>
<dbReference type="EMBL" id="CATOUU010000231">
    <property type="protein sequence ID" value="CAI9921698.1"/>
    <property type="molecule type" value="Genomic_DNA"/>
</dbReference>
<organism evidence="1">
    <name type="scientific">Hexamita inflata</name>
    <dbReference type="NCBI Taxonomy" id="28002"/>
    <lineage>
        <taxon>Eukaryota</taxon>
        <taxon>Metamonada</taxon>
        <taxon>Diplomonadida</taxon>
        <taxon>Hexamitidae</taxon>
        <taxon>Hexamitinae</taxon>
        <taxon>Hexamita</taxon>
    </lineage>
</organism>
<name>A0AA86NLK0_9EUKA</name>